<feature type="transmembrane region" description="Helical" evidence="1">
    <location>
        <begin position="219"/>
        <end position="237"/>
    </location>
</feature>
<sequence>MTPLAYLAMFGIMPLGIAFFGWMTPRKAAALTLFGAWLFLPMATIPISGFLDFNKMMAACSTVIVGVLLFDAKRVAKLQFHWVDLPIIAYCLWPGVCSVANGNGVWDGLSIVAQYLATWGGPYLVGRMYFSDADGIRYLARAFYLAGIAYMPFCLYEVRMSPQLHSMFYGFHQHSFAQTFRMGGWRPMVFMQHGLMVSLFMVLTTVIGIWLWRRKELPLLFGFSTKYFLPLMVLTTVLSRSTGALALGVVAISALFVAKHFGPKIVILPLLLIAPFWVSGRLSGVFSGEIVSQTAVAITGDANRGGSMNARLAQEDKVRGSVLSSPVFGYGRWGKGLDQLWLLEARNHGIPQVVSLILVCSLPSLLALIKMSKKQMNTAGGFAVLLAFLPLLFLLDSLVNGMVNPLYVLAAGASTYCLYDLKAVERTTESKHASIPKMHFKVVRDLHPGHSL</sequence>
<evidence type="ECO:0000313" key="3">
    <source>
        <dbReference type="Proteomes" id="UP000315750"/>
    </source>
</evidence>
<dbReference type="AlphaFoldDB" id="A0A518AQ97"/>
<feature type="transmembrane region" description="Helical" evidence="1">
    <location>
        <begin position="265"/>
        <end position="282"/>
    </location>
</feature>
<name>A0A518AQ97_9BACT</name>
<reference evidence="2 3" key="1">
    <citation type="submission" date="2019-02" db="EMBL/GenBank/DDBJ databases">
        <title>Deep-cultivation of Planctomycetes and their phenomic and genomic characterization uncovers novel biology.</title>
        <authorList>
            <person name="Wiegand S."/>
            <person name="Jogler M."/>
            <person name="Boedeker C."/>
            <person name="Pinto D."/>
            <person name="Vollmers J."/>
            <person name="Rivas-Marin E."/>
            <person name="Kohn T."/>
            <person name="Peeters S.H."/>
            <person name="Heuer A."/>
            <person name="Rast P."/>
            <person name="Oberbeckmann S."/>
            <person name="Bunk B."/>
            <person name="Jeske O."/>
            <person name="Meyerdierks A."/>
            <person name="Storesund J.E."/>
            <person name="Kallscheuer N."/>
            <person name="Luecker S."/>
            <person name="Lage O.M."/>
            <person name="Pohl T."/>
            <person name="Merkel B.J."/>
            <person name="Hornburger P."/>
            <person name="Mueller R.-W."/>
            <person name="Bruemmer F."/>
            <person name="Labrenz M."/>
            <person name="Spormann A.M."/>
            <person name="Op den Camp H."/>
            <person name="Overmann J."/>
            <person name="Amann R."/>
            <person name="Jetten M.S.M."/>
            <person name="Mascher T."/>
            <person name="Medema M.H."/>
            <person name="Devos D.P."/>
            <person name="Kaster A.-K."/>
            <person name="Ovreas L."/>
            <person name="Rohde M."/>
            <person name="Galperin M.Y."/>
            <person name="Jogler C."/>
        </authorList>
    </citation>
    <scope>NUCLEOTIDE SEQUENCE [LARGE SCALE GENOMIC DNA]</scope>
    <source>
        <strain evidence="2 3">Pan181</strain>
    </source>
</reference>
<feature type="transmembrane region" description="Helical" evidence="1">
    <location>
        <begin position="138"/>
        <end position="158"/>
    </location>
</feature>
<evidence type="ECO:0000256" key="1">
    <source>
        <dbReference type="SAM" id="Phobius"/>
    </source>
</evidence>
<proteinExistence type="predicted"/>
<organism evidence="2 3">
    <name type="scientific">Aeoliella mucimassa</name>
    <dbReference type="NCBI Taxonomy" id="2527972"/>
    <lineage>
        <taxon>Bacteria</taxon>
        <taxon>Pseudomonadati</taxon>
        <taxon>Planctomycetota</taxon>
        <taxon>Planctomycetia</taxon>
        <taxon>Pirellulales</taxon>
        <taxon>Lacipirellulaceae</taxon>
        <taxon>Aeoliella</taxon>
    </lineage>
</organism>
<dbReference type="OrthoDB" id="9766798at2"/>
<keyword evidence="1" id="KW-0472">Membrane</keyword>
<keyword evidence="1" id="KW-0812">Transmembrane</keyword>
<dbReference type="Proteomes" id="UP000315750">
    <property type="component" value="Chromosome"/>
</dbReference>
<feature type="transmembrane region" description="Helical" evidence="1">
    <location>
        <begin position="376"/>
        <end position="395"/>
    </location>
</feature>
<gene>
    <name evidence="2" type="ORF">Pan181_31120</name>
</gene>
<dbReference type="RefSeq" id="WP_145247707.1">
    <property type="nucleotide sequence ID" value="NZ_CP036278.1"/>
</dbReference>
<evidence type="ECO:0000313" key="2">
    <source>
        <dbReference type="EMBL" id="QDU56900.1"/>
    </source>
</evidence>
<protein>
    <recommendedName>
        <fullName evidence="4">O-Antigen ligase</fullName>
    </recommendedName>
</protein>
<feature type="transmembrane region" description="Helical" evidence="1">
    <location>
        <begin position="190"/>
        <end position="212"/>
    </location>
</feature>
<keyword evidence="3" id="KW-1185">Reference proteome</keyword>
<feature type="transmembrane region" description="Helical" evidence="1">
    <location>
        <begin position="349"/>
        <end position="369"/>
    </location>
</feature>
<dbReference type="EMBL" id="CP036278">
    <property type="protein sequence ID" value="QDU56900.1"/>
    <property type="molecule type" value="Genomic_DNA"/>
</dbReference>
<feature type="transmembrane region" description="Helical" evidence="1">
    <location>
        <begin position="6"/>
        <end position="23"/>
    </location>
</feature>
<keyword evidence="1" id="KW-1133">Transmembrane helix</keyword>
<feature type="transmembrane region" description="Helical" evidence="1">
    <location>
        <begin position="243"/>
        <end position="258"/>
    </location>
</feature>
<feature type="transmembrane region" description="Helical" evidence="1">
    <location>
        <begin position="30"/>
        <end position="47"/>
    </location>
</feature>
<evidence type="ECO:0008006" key="4">
    <source>
        <dbReference type="Google" id="ProtNLM"/>
    </source>
</evidence>
<accession>A0A518AQ97</accession>
<dbReference type="KEGG" id="amuc:Pan181_31120"/>
<feature type="transmembrane region" description="Helical" evidence="1">
    <location>
        <begin position="108"/>
        <end position="126"/>
    </location>
</feature>